<protein>
    <submittedName>
        <fullName evidence="1">Uncharacterized protein</fullName>
    </submittedName>
</protein>
<sequence>MPFCKSAVTPCPPTLVVLQSPHATCHFIYKSIAGLKAALAKRKVCADAIGGGLIVVRVNIVAKFISHPVFILQGFIKMALQSFNLNSIFTSIVISVCL</sequence>
<proteinExistence type="predicted"/>
<name>A0A2P2IYF9_RHIMU</name>
<dbReference type="EMBL" id="GGEC01005752">
    <property type="protein sequence ID" value="MBW86235.1"/>
    <property type="molecule type" value="Transcribed_RNA"/>
</dbReference>
<dbReference type="AlphaFoldDB" id="A0A2P2IYF9"/>
<evidence type="ECO:0000313" key="1">
    <source>
        <dbReference type="EMBL" id="MBW86235.1"/>
    </source>
</evidence>
<organism evidence="1">
    <name type="scientific">Rhizophora mucronata</name>
    <name type="common">Asiatic mangrove</name>
    <dbReference type="NCBI Taxonomy" id="61149"/>
    <lineage>
        <taxon>Eukaryota</taxon>
        <taxon>Viridiplantae</taxon>
        <taxon>Streptophyta</taxon>
        <taxon>Embryophyta</taxon>
        <taxon>Tracheophyta</taxon>
        <taxon>Spermatophyta</taxon>
        <taxon>Magnoliopsida</taxon>
        <taxon>eudicotyledons</taxon>
        <taxon>Gunneridae</taxon>
        <taxon>Pentapetalae</taxon>
        <taxon>rosids</taxon>
        <taxon>fabids</taxon>
        <taxon>Malpighiales</taxon>
        <taxon>Rhizophoraceae</taxon>
        <taxon>Rhizophora</taxon>
    </lineage>
</organism>
<accession>A0A2P2IYF9</accession>
<reference evidence="1" key="1">
    <citation type="submission" date="2018-02" db="EMBL/GenBank/DDBJ databases">
        <title>Rhizophora mucronata_Transcriptome.</title>
        <authorList>
            <person name="Meera S.P."/>
            <person name="Sreeshan A."/>
            <person name="Augustine A."/>
        </authorList>
    </citation>
    <scope>NUCLEOTIDE SEQUENCE</scope>
    <source>
        <tissue evidence="1">Leaf</tissue>
    </source>
</reference>